<evidence type="ECO:0000313" key="3">
    <source>
        <dbReference type="EMBL" id="QLG51203.1"/>
    </source>
</evidence>
<keyword evidence="2" id="KW-1133">Transmembrane helix</keyword>
<sequence length="192" mass="21386">MPTDRRTRFGTVLVAIAILFFTVPALFPVQAVLTHDTTAITFDGREKLEEQGVTIVEYENLSDRGQELYIQTLENGGMYRVPTGEGAPAFDYMTGSERAEFRKGNPDTRPGYVAIERPENATIPTADEPFDREPPARDEEADRHREKVMRYDMMEISKGPPPLGSTPQLLRLGVSLLAVFSFGIGGYLVSSR</sequence>
<proteinExistence type="predicted"/>
<evidence type="ECO:0000256" key="2">
    <source>
        <dbReference type="SAM" id="Phobius"/>
    </source>
</evidence>
<keyword evidence="2" id="KW-0812">Transmembrane</keyword>
<organism evidence="3 4">
    <name type="scientific">Natrinema halophilum</name>
    <dbReference type="NCBI Taxonomy" id="1699371"/>
    <lineage>
        <taxon>Archaea</taxon>
        <taxon>Methanobacteriati</taxon>
        <taxon>Methanobacteriota</taxon>
        <taxon>Stenosarchaea group</taxon>
        <taxon>Halobacteria</taxon>
        <taxon>Halobacteriales</taxon>
        <taxon>Natrialbaceae</taxon>
        <taxon>Natrinema</taxon>
    </lineage>
</organism>
<feature type="region of interest" description="Disordered" evidence="1">
    <location>
        <begin position="123"/>
        <end position="143"/>
    </location>
</feature>
<dbReference type="AlphaFoldDB" id="A0A7D5K917"/>
<evidence type="ECO:0000313" key="4">
    <source>
        <dbReference type="Proteomes" id="UP000509241"/>
    </source>
</evidence>
<feature type="compositionally biased region" description="Basic and acidic residues" evidence="1">
    <location>
        <begin position="129"/>
        <end position="143"/>
    </location>
</feature>
<protein>
    <submittedName>
        <fullName evidence="3">Uncharacterized protein</fullName>
    </submittedName>
</protein>
<keyword evidence="4" id="KW-1185">Reference proteome</keyword>
<feature type="transmembrane region" description="Helical" evidence="2">
    <location>
        <begin position="169"/>
        <end position="189"/>
    </location>
</feature>
<dbReference type="Proteomes" id="UP000509241">
    <property type="component" value="Chromosome"/>
</dbReference>
<dbReference type="EMBL" id="CP058601">
    <property type="protein sequence ID" value="QLG51203.1"/>
    <property type="molecule type" value="Genomic_DNA"/>
</dbReference>
<evidence type="ECO:0000256" key="1">
    <source>
        <dbReference type="SAM" id="MobiDB-lite"/>
    </source>
</evidence>
<gene>
    <name evidence="3" type="ORF">HYG82_11925</name>
</gene>
<keyword evidence="2" id="KW-0472">Membrane</keyword>
<dbReference type="OrthoDB" id="237378at2157"/>
<reference evidence="3 4" key="1">
    <citation type="submission" date="2020-07" db="EMBL/GenBank/DDBJ databases">
        <authorList>
            <person name="Cui H."/>
        </authorList>
    </citation>
    <scope>NUCLEOTIDE SEQUENCE [LARGE SCALE GENOMIC DNA]</scope>
    <source>
        <strain evidence="3 4">YPL8</strain>
    </source>
</reference>
<name>A0A7D5K917_9EURY</name>
<dbReference type="KEGG" id="haly:HYG82_11925"/>
<feature type="transmembrane region" description="Helical" evidence="2">
    <location>
        <begin position="12"/>
        <end position="33"/>
    </location>
</feature>
<accession>A0A7D5K917</accession>